<dbReference type="RefSeq" id="XP_026734701.1">
    <property type="nucleotide sequence ID" value="XM_026878900.1"/>
</dbReference>
<keyword evidence="2" id="KW-1185">Reference proteome</keyword>
<dbReference type="SUPFAM" id="SSF57850">
    <property type="entry name" value="RING/U-box"/>
    <property type="match status" value="1"/>
</dbReference>
<name>A0A7E5W321_TRINI</name>
<sequence length="92" mass="10772">MKMEEFAHPEILQNSRNEKEEKTEKISYTGRTNCGICCICRMPPVHSKFYYGHVFCTDCFYKYIYSPTKTDCSGDVTKKEVREENAVQETPK</sequence>
<organism evidence="2 3">
    <name type="scientific">Trichoplusia ni</name>
    <name type="common">Cabbage looper</name>
    <dbReference type="NCBI Taxonomy" id="7111"/>
    <lineage>
        <taxon>Eukaryota</taxon>
        <taxon>Metazoa</taxon>
        <taxon>Ecdysozoa</taxon>
        <taxon>Arthropoda</taxon>
        <taxon>Hexapoda</taxon>
        <taxon>Insecta</taxon>
        <taxon>Pterygota</taxon>
        <taxon>Neoptera</taxon>
        <taxon>Endopterygota</taxon>
        <taxon>Lepidoptera</taxon>
        <taxon>Glossata</taxon>
        <taxon>Ditrysia</taxon>
        <taxon>Noctuoidea</taxon>
        <taxon>Noctuidae</taxon>
        <taxon>Plusiinae</taxon>
        <taxon>Trichoplusia</taxon>
    </lineage>
</organism>
<dbReference type="OrthoDB" id="8062037at2759"/>
<dbReference type="KEGG" id="tnl:113498756"/>
<dbReference type="InParanoid" id="A0A7E5W321"/>
<evidence type="ECO:0000313" key="3">
    <source>
        <dbReference type="RefSeq" id="XP_026734701.1"/>
    </source>
</evidence>
<proteinExistence type="predicted"/>
<reference evidence="3" key="1">
    <citation type="submission" date="2025-08" db="UniProtKB">
        <authorList>
            <consortium name="RefSeq"/>
        </authorList>
    </citation>
    <scope>IDENTIFICATION</scope>
</reference>
<gene>
    <name evidence="3" type="primary">LOC113498756</name>
</gene>
<feature type="region of interest" description="Disordered" evidence="1">
    <location>
        <begin position="1"/>
        <end position="24"/>
    </location>
</feature>
<accession>A0A7E5W321</accession>
<protein>
    <submittedName>
        <fullName evidence="3">Uncharacterized protein LOC113498756</fullName>
    </submittedName>
</protein>
<dbReference type="GeneID" id="113498756"/>
<dbReference type="AlphaFoldDB" id="A0A7E5W321"/>
<dbReference type="Proteomes" id="UP000322000">
    <property type="component" value="Chromosome 11"/>
</dbReference>
<evidence type="ECO:0000313" key="2">
    <source>
        <dbReference type="Proteomes" id="UP000322000"/>
    </source>
</evidence>
<evidence type="ECO:0000256" key="1">
    <source>
        <dbReference type="SAM" id="MobiDB-lite"/>
    </source>
</evidence>